<name>A0ABQ6GHF1_9BACL</name>
<evidence type="ECO:0000256" key="1">
    <source>
        <dbReference type="SAM" id="SignalP"/>
    </source>
</evidence>
<organism evidence="2 3">
    <name type="scientific">Paenibacillus glycanilyticus</name>
    <dbReference type="NCBI Taxonomy" id="126569"/>
    <lineage>
        <taxon>Bacteria</taxon>
        <taxon>Bacillati</taxon>
        <taxon>Bacillota</taxon>
        <taxon>Bacilli</taxon>
        <taxon>Bacillales</taxon>
        <taxon>Paenibacillaceae</taxon>
        <taxon>Paenibacillus</taxon>
    </lineage>
</organism>
<dbReference type="EMBL" id="BSSQ01000014">
    <property type="protein sequence ID" value="GLX69021.1"/>
    <property type="molecule type" value="Genomic_DNA"/>
</dbReference>
<evidence type="ECO:0000313" key="2">
    <source>
        <dbReference type="EMBL" id="GLX69021.1"/>
    </source>
</evidence>
<dbReference type="PROSITE" id="PS51257">
    <property type="entry name" value="PROKAR_LIPOPROTEIN"/>
    <property type="match status" value="1"/>
</dbReference>
<protein>
    <recommendedName>
        <fullName evidence="4">Lipoprotein</fullName>
    </recommendedName>
</protein>
<accession>A0ABQ6GHF1</accession>
<dbReference type="RefSeq" id="WP_284239811.1">
    <property type="nucleotide sequence ID" value="NZ_BSSQ01000014.1"/>
</dbReference>
<sequence length="201" mass="22468">MRKVMILAMVVLTLAAAGCGEAKNAEPSSEKPEPATSNKDIAAQAEVTEGDFVYRLVSDKKAYESDEKVNLYAELEYVGDQDEIQIAHSASPFYFPMIEETRGYEIGYMMNEPFIVTTLKKGVPLKEFYRGGGGYDETQDPKEYVDFMKAFTEASRKGTMPSGEYVVSGMADFMIYTGDSGNNQESDKYRLNTQIKFIVNK</sequence>
<feature type="chain" id="PRO_5046144845" description="Lipoprotein" evidence="1">
    <location>
        <begin position="23"/>
        <end position="201"/>
    </location>
</feature>
<dbReference type="Proteomes" id="UP001157114">
    <property type="component" value="Unassembled WGS sequence"/>
</dbReference>
<keyword evidence="3" id="KW-1185">Reference proteome</keyword>
<proteinExistence type="predicted"/>
<feature type="signal peptide" evidence="1">
    <location>
        <begin position="1"/>
        <end position="22"/>
    </location>
</feature>
<reference evidence="2 3" key="1">
    <citation type="submission" date="2023-03" db="EMBL/GenBank/DDBJ databases">
        <title>Draft genome sequence of the bacteria which degrade cell wall of Tricholomamatutake.</title>
        <authorList>
            <person name="Konishi Y."/>
            <person name="Fukuta Y."/>
            <person name="Shirasaka N."/>
        </authorList>
    </citation>
    <scope>NUCLEOTIDE SEQUENCE [LARGE SCALE GENOMIC DNA]</scope>
    <source>
        <strain evidence="3">mu1</strain>
    </source>
</reference>
<gene>
    <name evidence="2" type="ORF">MU1_33660</name>
</gene>
<comment type="caution">
    <text evidence="2">The sequence shown here is derived from an EMBL/GenBank/DDBJ whole genome shotgun (WGS) entry which is preliminary data.</text>
</comment>
<evidence type="ECO:0008006" key="4">
    <source>
        <dbReference type="Google" id="ProtNLM"/>
    </source>
</evidence>
<keyword evidence="1" id="KW-0732">Signal</keyword>
<evidence type="ECO:0000313" key="3">
    <source>
        <dbReference type="Proteomes" id="UP001157114"/>
    </source>
</evidence>